<reference evidence="4 5" key="1">
    <citation type="journal article" date="2018" name="Biodegradation">
        <title>1,4-Dioxane degradation characteristics of Rhodococcus aetherivorans JCM 14343.</title>
        <authorList>
            <person name="Inoue D."/>
            <person name="Tsunoda T."/>
            <person name="Yamamoto N."/>
            <person name="Ike M."/>
            <person name="Sei K."/>
        </authorList>
    </citation>
    <scope>NUCLEOTIDE SEQUENCE [LARGE SCALE GENOMIC DNA]</scope>
    <source>
        <strain evidence="4 5">JCM 14343</strain>
    </source>
</reference>
<dbReference type="InterPro" id="IPR027417">
    <property type="entry name" value="P-loop_NTPase"/>
</dbReference>
<dbReference type="InterPro" id="IPR001584">
    <property type="entry name" value="Integrase_cat-core"/>
</dbReference>
<proteinExistence type="inferred from homology"/>
<comment type="similarity">
    <text evidence="1">Belongs to the IS21/IS1162 putative ATP-binding protein family.</text>
</comment>
<feature type="domain" description="Integrase catalytic" evidence="3">
    <location>
        <begin position="1"/>
        <end position="134"/>
    </location>
</feature>
<comment type="caution">
    <text evidence="4">The sequence shown here is derived from an EMBL/GenBank/DDBJ whole genome shotgun (WGS) entry which is preliminary data.</text>
</comment>
<dbReference type="PROSITE" id="PS50994">
    <property type="entry name" value="INTEGRASE"/>
    <property type="match status" value="1"/>
</dbReference>
<gene>
    <name evidence="4" type="ORF">RAJCM14343_6011</name>
</gene>
<dbReference type="SMART" id="SM00382">
    <property type="entry name" value="AAA"/>
    <property type="match status" value="1"/>
</dbReference>
<evidence type="ECO:0000256" key="2">
    <source>
        <dbReference type="SAM" id="MobiDB-lite"/>
    </source>
</evidence>
<feature type="region of interest" description="Disordered" evidence="2">
    <location>
        <begin position="323"/>
        <end position="363"/>
    </location>
</feature>
<evidence type="ECO:0000313" key="5">
    <source>
        <dbReference type="Proteomes" id="UP000325466"/>
    </source>
</evidence>
<evidence type="ECO:0000313" key="4">
    <source>
        <dbReference type="EMBL" id="GES40716.1"/>
    </source>
</evidence>
<accession>A0ABQ0YVP3</accession>
<dbReference type="Proteomes" id="UP000325466">
    <property type="component" value="Unassembled WGS sequence"/>
</dbReference>
<name>A0ABQ0YVP3_9NOCA</name>
<dbReference type="PANTHER" id="PTHR35004">
    <property type="entry name" value="TRANSPOSASE RV3428C-RELATED"/>
    <property type="match status" value="1"/>
</dbReference>
<dbReference type="EMBL" id="BLAH01000255">
    <property type="protein sequence ID" value="GES40716.1"/>
    <property type="molecule type" value="Genomic_DNA"/>
</dbReference>
<feature type="region of interest" description="Disordered" evidence="2">
    <location>
        <begin position="217"/>
        <end position="251"/>
    </location>
</feature>
<dbReference type="NCBIfam" id="NF038214">
    <property type="entry name" value="IS21_help_AAA"/>
    <property type="match status" value="1"/>
</dbReference>
<dbReference type="Pfam" id="PF01695">
    <property type="entry name" value="IstB_IS21"/>
    <property type="match status" value="1"/>
</dbReference>
<dbReference type="Gene3D" id="3.40.50.300">
    <property type="entry name" value="P-loop containing nucleotide triphosphate hydrolases"/>
    <property type="match status" value="1"/>
</dbReference>
<keyword evidence="5" id="KW-1185">Reference proteome</keyword>
<dbReference type="InterPro" id="IPR002611">
    <property type="entry name" value="IstB_ATP-bd"/>
</dbReference>
<dbReference type="SUPFAM" id="SSF52540">
    <property type="entry name" value="P-loop containing nucleoside triphosphate hydrolases"/>
    <property type="match status" value="1"/>
</dbReference>
<dbReference type="InterPro" id="IPR054353">
    <property type="entry name" value="IstA-like_C"/>
</dbReference>
<dbReference type="CDD" id="cd00009">
    <property type="entry name" value="AAA"/>
    <property type="match status" value="1"/>
</dbReference>
<evidence type="ECO:0000259" key="3">
    <source>
        <dbReference type="PROSITE" id="PS50994"/>
    </source>
</evidence>
<dbReference type="Pfam" id="PF22483">
    <property type="entry name" value="Mu-transpos_C_2"/>
    <property type="match status" value="1"/>
</dbReference>
<feature type="compositionally biased region" description="Basic residues" evidence="2">
    <location>
        <begin position="323"/>
        <end position="354"/>
    </location>
</feature>
<sequence>MWDQTLPTLIACLDATVRRFGGVPTYALTDNPRTVSIDHVAGIPVRHPQIVETARHYGMAVHTCVPFDPESKGGSEATVKIAKADLVPTEANLLPEYAAFTDLEAACDRFCATVNARRHRESARIPAEALADERTRLHTLPATPHTLALGTTRSVGTDQTIRFGSVRYSTPPGLVGAEVWVRAAGADLVVVADLDALPRVPDWATGRRGLSEVARHRLSTPGNPSIDPAHYPNHPQDPDGAPRPPRPRARSAAEARFLDLGPGAHTWLIAASAAGVVRIRAKMTAAVELAAFVGADTVSAALAVAAEAARFAESDLPAIAQAPHRHRRRTGRRRRGAFGPARHRRLGRLRHRPHGGPLVNPTAPPLPDDLLAVLKRMRLPYLRAAAPEVLATAKAQRWDPTEVLKVLLTEEVRGRDEATRAMRRKAAGLPAGKTFSSWREEDSSIPAPTQSALAALEWVHRAENLAISGPSGTGKTHFVEALAHAVIDAGMRVSWFTLESLTTAIGRAAVDGSITKTITRITRAELIVVDDIGMLPSGQAAAEAFYRLVDAAYERRSVAVTSNLHPSGFDTIMPKTLATAAVDRLLHHAHVVITEGTSLRLSEATAGRGVVPLT</sequence>
<dbReference type="InterPro" id="IPR003593">
    <property type="entry name" value="AAA+_ATPase"/>
</dbReference>
<protein>
    <submittedName>
        <fullName evidence="4">Mobile element protein</fullName>
    </submittedName>
</protein>
<dbReference type="PANTHER" id="PTHR35004:SF6">
    <property type="entry name" value="TRANSPOSASE"/>
    <property type="match status" value="1"/>
</dbReference>
<dbReference type="InterPro" id="IPR047661">
    <property type="entry name" value="IstB"/>
</dbReference>
<organism evidence="4 5">
    <name type="scientific">Rhodococcus aetherivorans</name>
    <dbReference type="NCBI Taxonomy" id="191292"/>
    <lineage>
        <taxon>Bacteria</taxon>
        <taxon>Bacillati</taxon>
        <taxon>Actinomycetota</taxon>
        <taxon>Actinomycetes</taxon>
        <taxon>Mycobacteriales</taxon>
        <taxon>Nocardiaceae</taxon>
        <taxon>Rhodococcus</taxon>
    </lineage>
</organism>
<evidence type="ECO:0000256" key="1">
    <source>
        <dbReference type="ARBA" id="ARBA00008059"/>
    </source>
</evidence>